<name>A0A0K8VH46_BACLA</name>
<evidence type="ECO:0000313" key="2">
    <source>
        <dbReference type="EMBL" id="JAI38187.1"/>
    </source>
</evidence>
<protein>
    <submittedName>
        <fullName evidence="2">Uncharacterized protein</fullName>
    </submittedName>
</protein>
<reference evidence="2" key="1">
    <citation type="submission" date="2015-06" db="EMBL/GenBank/DDBJ databases">
        <authorList>
            <person name="Hoefler B.C."/>
            <person name="Straight P.D."/>
        </authorList>
    </citation>
    <scope>NUCLEOTIDE SEQUENCE</scope>
</reference>
<sequence>MSDNYDQEVMTPINYSHKKFRAAMYNIDCDNELLTPLYTRPMQNEAMYIKEENNDEDSYESYVLNNSNHFDVYMMQEFPLDLSLRPRLTSTPIHQQNKDVEQAYKLEYIPDFYRVIGSYERPLRPGALLDLNMVHESYIAPLTIDVGDQMDLMEEINAFMNSATSSTEAVRDYRNDNPANKSKNNLDDSEKIAQNTTELEHKETDTEITDDVIEAALILLRMKKGTWKRSQPGGMIEQEPPQKKCKLD</sequence>
<proteinExistence type="predicted"/>
<feature type="region of interest" description="Disordered" evidence="1">
    <location>
        <begin position="169"/>
        <end position="190"/>
    </location>
</feature>
<organism evidence="2">
    <name type="scientific">Bactrocera latifrons</name>
    <name type="common">Malaysian fruit fly</name>
    <name type="synonym">Chaetodacus latifrons</name>
    <dbReference type="NCBI Taxonomy" id="174628"/>
    <lineage>
        <taxon>Eukaryota</taxon>
        <taxon>Metazoa</taxon>
        <taxon>Ecdysozoa</taxon>
        <taxon>Arthropoda</taxon>
        <taxon>Hexapoda</taxon>
        <taxon>Insecta</taxon>
        <taxon>Pterygota</taxon>
        <taxon>Neoptera</taxon>
        <taxon>Endopterygota</taxon>
        <taxon>Diptera</taxon>
        <taxon>Brachycera</taxon>
        <taxon>Muscomorpha</taxon>
        <taxon>Tephritoidea</taxon>
        <taxon>Tephritidae</taxon>
        <taxon>Bactrocera</taxon>
        <taxon>Bactrocera</taxon>
    </lineage>
</organism>
<dbReference type="AlphaFoldDB" id="A0A0K8VH46"/>
<evidence type="ECO:0000256" key="1">
    <source>
        <dbReference type="SAM" id="MobiDB-lite"/>
    </source>
</evidence>
<accession>A0A0K8VH46</accession>
<dbReference type="EMBL" id="GDHF01014127">
    <property type="protein sequence ID" value="JAI38187.1"/>
    <property type="molecule type" value="Transcribed_RNA"/>
</dbReference>
<feature type="region of interest" description="Disordered" evidence="1">
    <location>
        <begin position="228"/>
        <end position="248"/>
    </location>
</feature>
<gene>
    <name evidence="2" type="ORF">c0_g1_i1</name>
</gene>